<protein>
    <submittedName>
        <fullName evidence="2">Flagellar protein FlgN</fullName>
    </submittedName>
</protein>
<comment type="caution">
    <text evidence="2">The sequence shown here is derived from an EMBL/GenBank/DDBJ whole genome shotgun (WGS) entry which is preliminary data.</text>
</comment>
<dbReference type="Pfam" id="PF05130">
    <property type="entry name" value="FlgN"/>
    <property type="match status" value="1"/>
</dbReference>
<accession>A0A4S4BZV3</accession>
<gene>
    <name evidence="2" type="ORF">E6C55_10020</name>
</gene>
<dbReference type="GO" id="GO:0044780">
    <property type="term" value="P:bacterial-type flagellum assembly"/>
    <property type="evidence" value="ECO:0007669"/>
    <property type="project" value="InterPro"/>
</dbReference>
<organism evidence="2 3">
    <name type="scientific">Cohnella fermenti</name>
    <dbReference type="NCBI Taxonomy" id="2565925"/>
    <lineage>
        <taxon>Bacteria</taxon>
        <taxon>Bacillati</taxon>
        <taxon>Bacillota</taxon>
        <taxon>Bacilli</taxon>
        <taxon>Bacillales</taxon>
        <taxon>Paenibacillaceae</taxon>
        <taxon>Cohnella</taxon>
    </lineage>
</organism>
<dbReference type="InterPro" id="IPR007809">
    <property type="entry name" value="FlgN-like"/>
</dbReference>
<dbReference type="Gene3D" id="1.20.58.300">
    <property type="entry name" value="FlgN-like"/>
    <property type="match status" value="1"/>
</dbReference>
<dbReference type="OrthoDB" id="2660802at2"/>
<sequence>MRVSHQPIVDSLERTYELFGQLLDLLVDKKEFVVQDKLTELTHALSKESRLLKRIAEEERTRAEAVKAYQFTIKHFSREPLTLAGVAQTLTSFADKSAVLEWMEKLTSRAEEIRKLNETNQMLVQQALDFANLSVDLLVGVQDEAVYQDPTAQTTYTPNRPGLYDFRA</sequence>
<proteinExistence type="predicted"/>
<keyword evidence="1" id="KW-1005">Bacterial flagellum biogenesis</keyword>
<name>A0A4S4BZV3_9BACL</name>
<keyword evidence="2" id="KW-0282">Flagellum</keyword>
<dbReference type="InterPro" id="IPR036679">
    <property type="entry name" value="FlgN-like_sf"/>
</dbReference>
<dbReference type="Proteomes" id="UP000310636">
    <property type="component" value="Unassembled WGS sequence"/>
</dbReference>
<dbReference type="SUPFAM" id="SSF140566">
    <property type="entry name" value="FlgN-like"/>
    <property type="match status" value="1"/>
</dbReference>
<evidence type="ECO:0000313" key="3">
    <source>
        <dbReference type="Proteomes" id="UP000310636"/>
    </source>
</evidence>
<keyword evidence="2" id="KW-0966">Cell projection</keyword>
<evidence type="ECO:0000256" key="1">
    <source>
        <dbReference type="ARBA" id="ARBA00022795"/>
    </source>
</evidence>
<dbReference type="AlphaFoldDB" id="A0A4S4BZV3"/>
<keyword evidence="2" id="KW-0969">Cilium</keyword>
<keyword evidence="3" id="KW-1185">Reference proteome</keyword>
<reference evidence="2 3" key="1">
    <citation type="submission" date="2019-04" db="EMBL/GenBank/DDBJ databases">
        <title>Cohnella sp. nov. isolated from preserved vegetables.</title>
        <authorList>
            <person name="Lin S.-Y."/>
            <person name="Hung M.-H."/>
            <person name="Young C.-C."/>
        </authorList>
    </citation>
    <scope>NUCLEOTIDE SEQUENCE [LARGE SCALE GENOMIC DNA]</scope>
    <source>
        <strain evidence="2 3">CC-MHH1044</strain>
    </source>
</reference>
<dbReference type="EMBL" id="SSOB01000010">
    <property type="protein sequence ID" value="THF80810.1"/>
    <property type="molecule type" value="Genomic_DNA"/>
</dbReference>
<evidence type="ECO:0000313" key="2">
    <source>
        <dbReference type="EMBL" id="THF80810.1"/>
    </source>
</evidence>